<dbReference type="AlphaFoldDB" id="A0A9N9MP58"/>
<dbReference type="InterPro" id="IPR011604">
    <property type="entry name" value="PDDEXK-like_dom_sf"/>
</dbReference>
<dbReference type="InterPro" id="IPR021109">
    <property type="entry name" value="Peptidase_aspartic_dom_sf"/>
</dbReference>
<dbReference type="PANTHER" id="PTHR46609:SF8">
    <property type="entry name" value="YQAJ VIRAL RECOMBINASE DOMAIN-CONTAINING PROTEIN"/>
    <property type="match status" value="1"/>
</dbReference>
<dbReference type="OrthoDB" id="6761803at2759"/>
<gene>
    <name evidence="3" type="ORF">CEUTPL_LOCUS8672</name>
</gene>
<dbReference type="SUPFAM" id="SSF52980">
    <property type="entry name" value="Restriction endonuclease-like"/>
    <property type="match status" value="1"/>
</dbReference>
<evidence type="ECO:0000256" key="1">
    <source>
        <dbReference type="SAM" id="MobiDB-lite"/>
    </source>
</evidence>
<dbReference type="SUPFAM" id="SSF50630">
    <property type="entry name" value="Acid proteases"/>
    <property type="match status" value="1"/>
</dbReference>
<accession>A0A9N9MP58</accession>
<evidence type="ECO:0000259" key="2">
    <source>
        <dbReference type="Pfam" id="PF09588"/>
    </source>
</evidence>
<dbReference type="InterPro" id="IPR019080">
    <property type="entry name" value="YqaJ_viral_recombinase"/>
</dbReference>
<dbReference type="GO" id="GO:0006281">
    <property type="term" value="P:DNA repair"/>
    <property type="evidence" value="ECO:0007669"/>
    <property type="project" value="UniProtKB-ARBA"/>
</dbReference>
<dbReference type="Proteomes" id="UP001152799">
    <property type="component" value="Chromosome 4"/>
</dbReference>
<organism evidence="3 4">
    <name type="scientific">Ceutorhynchus assimilis</name>
    <name type="common">cabbage seed weevil</name>
    <dbReference type="NCBI Taxonomy" id="467358"/>
    <lineage>
        <taxon>Eukaryota</taxon>
        <taxon>Metazoa</taxon>
        <taxon>Ecdysozoa</taxon>
        <taxon>Arthropoda</taxon>
        <taxon>Hexapoda</taxon>
        <taxon>Insecta</taxon>
        <taxon>Pterygota</taxon>
        <taxon>Neoptera</taxon>
        <taxon>Endopterygota</taxon>
        <taxon>Coleoptera</taxon>
        <taxon>Polyphaga</taxon>
        <taxon>Cucujiformia</taxon>
        <taxon>Curculionidae</taxon>
        <taxon>Ceutorhynchinae</taxon>
        <taxon>Ceutorhynchus</taxon>
    </lineage>
</organism>
<keyword evidence="4" id="KW-1185">Reference proteome</keyword>
<dbReference type="PANTHER" id="PTHR46609">
    <property type="entry name" value="EXONUCLEASE, PHAGE-TYPE/RECB, C-TERMINAL DOMAIN-CONTAINING PROTEIN"/>
    <property type="match status" value="1"/>
</dbReference>
<evidence type="ECO:0000313" key="3">
    <source>
        <dbReference type="EMBL" id="CAG9768124.1"/>
    </source>
</evidence>
<dbReference type="EMBL" id="OU892280">
    <property type="protein sequence ID" value="CAG9768124.1"/>
    <property type="molecule type" value="Genomic_DNA"/>
</dbReference>
<proteinExistence type="predicted"/>
<dbReference type="Pfam" id="PF09588">
    <property type="entry name" value="YqaJ"/>
    <property type="match status" value="1"/>
</dbReference>
<dbReference type="InterPro" id="IPR011335">
    <property type="entry name" value="Restrct_endonuc-II-like"/>
</dbReference>
<sequence>MGFVEEEQPPGDIFSEDSDTSDGLNDVECDEINEDLHTLNIHQIVEAASHKVPLCINGVSVNFEVDTGACKTVMSSEQFHKILGYPLNPVLYKLRAVSGRKSRLVLLDHLREERTNVLDEPVPSTSQPRTWSTGSDRQVVKKQFHDLKFNKPDPKKPNKRTAALQECRTTFNRQHLENNLSPFIIKQFSESLEKNNLTMFSEVLASHNYEPISIKLPNNQSNKNECDNLKRPEELPLPLKINWIWCQEYLKVIFRDSLPNIDFINNVSLSLDDCRFLEAETRNQSSSSRWHLERKKRISASKFGAIIERTIPVTIQLISRIWPKGTGFKSAMMQQGLINETAAVSKYKDLYPNVDVFTCGLCVNPGIPFLAASPNSLLYNPDEKTMNLLEIKTLVKSGLLENQKVLEDFSKGSVPYLELMNGNLQLRRNHDFSFR</sequence>
<evidence type="ECO:0000313" key="4">
    <source>
        <dbReference type="Proteomes" id="UP001152799"/>
    </source>
</evidence>
<dbReference type="Gene3D" id="3.90.320.10">
    <property type="match status" value="1"/>
</dbReference>
<reference evidence="3" key="1">
    <citation type="submission" date="2022-01" db="EMBL/GenBank/DDBJ databases">
        <authorList>
            <person name="King R."/>
        </authorList>
    </citation>
    <scope>NUCLEOTIDE SEQUENCE</scope>
</reference>
<feature type="domain" description="YqaJ viral recombinase" evidence="2">
    <location>
        <begin position="290"/>
        <end position="397"/>
    </location>
</feature>
<name>A0A9N9MP58_9CUCU</name>
<dbReference type="InterPro" id="IPR051703">
    <property type="entry name" value="NF-kappa-B_Signaling_Reg"/>
</dbReference>
<protein>
    <recommendedName>
        <fullName evidence="2">YqaJ viral recombinase domain-containing protein</fullName>
    </recommendedName>
</protein>
<feature type="region of interest" description="Disordered" evidence="1">
    <location>
        <begin position="1"/>
        <end position="25"/>
    </location>
</feature>